<evidence type="ECO:0008006" key="3">
    <source>
        <dbReference type="Google" id="ProtNLM"/>
    </source>
</evidence>
<protein>
    <recommendedName>
        <fullName evidence="3">UDP-N-acetylglucosamine 2-epimerase domain-containing protein</fullName>
    </recommendedName>
</protein>
<proteinExistence type="predicted"/>
<dbReference type="SUPFAM" id="SSF53756">
    <property type="entry name" value="UDP-Glycosyltransferase/glycogen phosphorylase"/>
    <property type="match status" value="1"/>
</dbReference>
<organism evidence="1 2">
    <name type="scientific">Candidatus Spechtbacteria bacterium RIFCSPHIGHO2_01_FULL_43_30</name>
    <dbReference type="NCBI Taxonomy" id="1802158"/>
    <lineage>
        <taxon>Bacteria</taxon>
        <taxon>Candidatus Spechtiibacteriota</taxon>
    </lineage>
</organism>
<comment type="caution">
    <text evidence="1">The sequence shown here is derived from an EMBL/GenBank/DDBJ whole genome shotgun (WGS) entry which is preliminary data.</text>
</comment>
<dbReference type="Proteomes" id="UP000177932">
    <property type="component" value="Unassembled WGS sequence"/>
</dbReference>
<dbReference type="AlphaFoldDB" id="A0A1G2H4U5"/>
<evidence type="ECO:0000313" key="1">
    <source>
        <dbReference type="EMBL" id="OGZ57369.1"/>
    </source>
</evidence>
<name>A0A1G2H4U5_9BACT</name>
<sequence length="378" mass="42223">MARIWAITKDPGGHAAVWPVSEMLTYKHSVLNISEGAAVEIMNKPPNHLRLYLGAWDPQDVLNLVDTGQLNLPDVFVTSACSGGGVGMYLIPKMKARGVPTVVVTDFWAGAQVKDFNPSKFWPSAICVQDELAKKFLMRAWRGYPENNVHITGQPAFDEYASLKFDKQRILKQVKRQIPDFKDIPTVFFAGQLQGSTEALSSLIRALNVVPNPINLVLSKHPRFHTHSPEENDPWDKACREFHNGYLVYTELISLKSASEKISSDEWVCISDVVVSMHSTLLATAGYFRKECVSILFPDVEKRDLGKWGLPYEHLDTAVVCRTHNQVAEALRDALRGGLGLMANQKKHFALPGDSTERVVRIVEKLIEGGPLICENYL</sequence>
<accession>A0A1G2H4U5</accession>
<reference evidence="1 2" key="1">
    <citation type="journal article" date="2016" name="Nat. Commun.">
        <title>Thousands of microbial genomes shed light on interconnected biogeochemical processes in an aquifer system.</title>
        <authorList>
            <person name="Anantharaman K."/>
            <person name="Brown C.T."/>
            <person name="Hug L.A."/>
            <person name="Sharon I."/>
            <person name="Castelle C.J."/>
            <person name="Probst A.J."/>
            <person name="Thomas B.C."/>
            <person name="Singh A."/>
            <person name="Wilkins M.J."/>
            <person name="Karaoz U."/>
            <person name="Brodie E.L."/>
            <person name="Williams K.H."/>
            <person name="Hubbard S.S."/>
            <person name="Banfield J.F."/>
        </authorList>
    </citation>
    <scope>NUCLEOTIDE SEQUENCE [LARGE SCALE GENOMIC DNA]</scope>
</reference>
<dbReference type="EMBL" id="MHOD01000032">
    <property type="protein sequence ID" value="OGZ57369.1"/>
    <property type="molecule type" value="Genomic_DNA"/>
</dbReference>
<evidence type="ECO:0000313" key="2">
    <source>
        <dbReference type="Proteomes" id="UP000177932"/>
    </source>
</evidence>
<gene>
    <name evidence="1" type="ORF">A2827_03745</name>
</gene>
<dbReference type="STRING" id="1802158.A2827_03745"/>